<protein>
    <recommendedName>
        <fullName evidence="3">YMGG-like Gly-zipper domain-containing protein</fullName>
    </recommendedName>
</protein>
<gene>
    <name evidence="4" type="ORF">GURASL_29530</name>
</gene>
<dbReference type="PROSITE" id="PS51257">
    <property type="entry name" value="PROKAR_LIPOPROTEIN"/>
    <property type="match status" value="1"/>
</dbReference>
<evidence type="ECO:0000313" key="4">
    <source>
        <dbReference type="EMBL" id="BDV44030.1"/>
    </source>
</evidence>
<feature type="domain" description="YMGG-like Gly-zipper" evidence="3">
    <location>
        <begin position="72"/>
        <end position="114"/>
    </location>
</feature>
<reference evidence="4 5" key="1">
    <citation type="submission" date="2022-12" db="EMBL/GenBank/DDBJ databases">
        <title>Polyphasic characterization of Geotalea uranireducens NIT-SL11 newly isolated from a complex of sewage sludge and microbially reduced graphene oxide.</title>
        <authorList>
            <person name="Xie L."/>
            <person name="Yoshida N."/>
            <person name="Meng L."/>
        </authorList>
    </citation>
    <scope>NUCLEOTIDE SEQUENCE [LARGE SCALE GENOMIC DNA]</scope>
    <source>
        <strain evidence="4 5">NIT-SL11</strain>
    </source>
</reference>
<keyword evidence="5" id="KW-1185">Reference proteome</keyword>
<evidence type="ECO:0000256" key="1">
    <source>
        <dbReference type="SAM" id="MobiDB-lite"/>
    </source>
</evidence>
<sequence length="192" mass="19499">MRKASYRRWSLVLALALGGCATMPSGPSVAVMPGSGKTFTQFQTDDALCRQWAGQRLGMASPDDANRNTATGSVVGTVLGAGLGAALGAASGHAGAGAAIGAGTGLLLGTAAGANADQVSGWEAQRRYDIAYEQCMYAKGNQIPGASGRTPRSRRFIPPPPPPDWSYPAPESANPPTGSAYPPPNTPPPAGY</sequence>
<evidence type="ECO:0000313" key="5">
    <source>
        <dbReference type="Proteomes" id="UP001317705"/>
    </source>
</evidence>
<dbReference type="Pfam" id="PF13441">
    <property type="entry name" value="Gly-zipper_YMGG"/>
    <property type="match status" value="1"/>
</dbReference>
<organism evidence="4 5">
    <name type="scientific">Geotalea uraniireducens</name>
    <dbReference type="NCBI Taxonomy" id="351604"/>
    <lineage>
        <taxon>Bacteria</taxon>
        <taxon>Pseudomonadati</taxon>
        <taxon>Thermodesulfobacteriota</taxon>
        <taxon>Desulfuromonadia</taxon>
        <taxon>Geobacterales</taxon>
        <taxon>Geobacteraceae</taxon>
        <taxon>Geotalea</taxon>
    </lineage>
</organism>
<dbReference type="Proteomes" id="UP001317705">
    <property type="component" value="Chromosome"/>
</dbReference>
<dbReference type="EMBL" id="AP027151">
    <property type="protein sequence ID" value="BDV44030.1"/>
    <property type="molecule type" value="Genomic_DNA"/>
</dbReference>
<dbReference type="InterPro" id="IPR027367">
    <property type="entry name" value="Gly-zipper_YMGG"/>
</dbReference>
<evidence type="ECO:0000259" key="3">
    <source>
        <dbReference type="Pfam" id="PF13441"/>
    </source>
</evidence>
<evidence type="ECO:0000256" key="2">
    <source>
        <dbReference type="SAM" id="SignalP"/>
    </source>
</evidence>
<accession>A0ABN6VY06</accession>
<feature type="signal peptide" evidence="2">
    <location>
        <begin position="1"/>
        <end position="30"/>
    </location>
</feature>
<feature type="chain" id="PRO_5047161036" description="YMGG-like Gly-zipper domain-containing protein" evidence="2">
    <location>
        <begin position="31"/>
        <end position="192"/>
    </location>
</feature>
<dbReference type="RefSeq" id="WP_282000142.1">
    <property type="nucleotide sequence ID" value="NZ_AP027151.1"/>
</dbReference>
<feature type="compositionally biased region" description="Pro residues" evidence="1">
    <location>
        <begin position="181"/>
        <end position="192"/>
    </location>
</feature>
<name>A0ABN6VY06_9BACT</name>
<keyword evidence="2" id="KW-0732">Signal</keyword>
<feature type="compositionally biased region" description="Low complexity" evidence="1">
    <location>
        <begin position="166"/>
        <end position="180"/>
    </location>
</feature>
<proteinExistence type="predicted"/>
<feature type="region of interest" description="Disordered" evidence="1">
    <location>
        <begin position="142"/>
        <end position="192"/>
    </location>
</feature>